<organism evidence="2 3">
    <name type="scientific">Staphylococcus muscae</name>
    <dbReference type="NCBI Taxonomy" id="1294"/>
    <lineage>
        <taxon>Bacteria</taxon>
        <taxon>Bacillati</taxon>
        <taxon>Bacillota</taxon>
        <taxon>Bacilli</taxon>
        <taxon>Bacillales</taxon>
        <taxon>Staphylococcaceae</taxon>
        <taxon>Staphylococcus</taxon>
    </lineage>
</organism>
<dbReference type="EMBL" id="BMCB01000004">
    <property type="protein sequence ID" value="GGA86778.1"/>
    <property type="molecule type" value="Genomic_DNA"/>
</dbReference>
<keyword evidence="1" id="KW-1133">Transmembrane helix</keyword>
<protein>
    <submittedName>
        <fullName evidence="2">Uncharacterized protein</fullName>
    </submittedName>
</protein>
<feature type="transmembrane region" description="Helical" evidence="1">
    <location>
        <begin position="38"/>
        <end position="59"/>
    </location>
</feature>
<keyword evidence="1" id="KW-0812">Transmembrane</keyword>
<evidence type="ECO:0000256" key="1">
    <source>
        <dbReference type="SAM" id="Phobius"/>
    </source>
</evidence>
<evidence type="ECO:0000313" key="2">
    <source>
        <dbReference type="EMBL" id="GGA86778.1"/>
    </source>
</evidence>
<evidence type="ECO:0000313" key="3">
    <source>
        <dbReference type="Proteomes" id="UP000652995"/>
    </source>
</evidence>
<name>A0ABQ1HR05_9STAP</name>
<reference evidence="3" key="1">
    <citation type="journal article" date="2019" name="Int. J. Syst. Evol. Microbiol.">
        <title>The Global Catalogue of Microorganisms (GCM) 10K type strain sequencing project: providing services to taxonomists for standard genome sequencing and annotation.</title>
        <authorList>
            <consortium name="The Broad Institute Genomics Platform"/>
            <consortium name="The Broad Institute Genome Sequencing Center for Infectious Disease"/>
            <person name="Wu L."/>
            <person name="Ma J."/>
        </authorList>
    </citation>
    <scope>NUCLEOTIDE SEQUENCE [LARGE SCALE GENOMIC DNA]</scope>
    <source>
        <strain evidence="3">CCM 4175</strain>
    </source>
</reference>
<sequence>MKNKYKLCVNIQKSRHNKFMFREDDKKVNRNDGSSNQILSTFVSTTVYVFTAAFLLCICDNRVAFCRSIGIPSKIYYNVE</sequence>
<comment type="caution">
    <text evidence="2">The sequence shown here is derived from an EMBL/GenBank/DDBJ whole genome shotgun (WGS) entry which is preliminary data.</text>
</comment>
<proteinExistence type="predicted"/>
<keyword evidence="1" id="KW-0472">Membrane</keyword>
<keyword evidence="3" id="KW-1185">Reference proteome</keyword>
<accession>A0ABQ1HR05</accession>
<gene>
    <name evidence="2" type="ORF">GCM10007183_08710</name>
</gene>
<dbReference type="Proteomes" id="UP000652995">
    <property type="component" value="Unassembled WGS sequence"/>
</dbReference>